<dbReference type="Pfam" id="PF00293">
    <property type="entry name" value="NUDIX"/>
    <property type="match status" value="1"/>
</dbReference>
<dbReference type="InterPro" id="IPR000086">
    <property type="entry name" value="NUDIX_hydrolase_dom"/>
</dbReference>
<comment type="caution">
    <text evidence="5">The sequence shown here is derived from an EMBL/GenBank/DDBJ whole genome shotgun (WGS) entry which is preliminary data.</text>
</comment>
<dbReference type="InterPro" id="IPR015797">
    <property type="entry name" value="NUDIX_hydrolase-like_dom_sf"/>
</dbReference>
<dbReference type="PRINTS" id="PR00502">
    <property type="entry name" value="NUDIXFAMILY"/>
</dbReference>
<evidence type="ECO:0000259" key="4">
    <source>
        <dbReference type="PROSITE" id="PS51462"/>
    </source>
</evidence>
<evidence type="ECO:0000256" key="1">
    <source>
        <dbReference type="ARBA" id="ARBA00005582"/>
    </source>
</evidence>
<dbReference type="InterPro" id="IPR020084">
    <property type="entry name" value="NUDIX_hydrolase_CS"/>
</dbReference>
<dbReference type="RefSeq" id="WP_311835054.1">
    <property type="nucleotide sequence ID" value="NZ_JARQBJ010000002.1"/>
</dbReference>
<dbReference type="PROSITE" id="PS00893">
    <property type="entry name" value="NUDIX_BOX"/>
    <property type="match status" value="1"/>
</dbReference>
<dbReference type="SUPFAM" id="SSF55811">
    <property type="entry name" value="Nudix"/>
    <property type="match status" value="1"/>
</dbReference>
<protein>
    <submittedName>
        <fullName evidence="5">NUDIX domain-containing protein</fullName>
    </submittedName>
</protein>
<proteinExistence type="inferred from homology"/>
<dbReference type="Proteomes" id="UP001256711">
    <property type="component" value="Unassembled WGS sequence"/>
</dbReference>
<accession>A0AAW8TTD8</accession>
<sequence length="144" mass="16241">MAKGFFVELTTLCMIENEQGAILVQDRQKPDWPGWTFPGGHVEKDESLTTAVIREVKEECGLSIQPTFMGVAEWRNDQNGDRELAGLYYAWVNSEAATRSDRGDAQFWIPKVELTPEKLAGTLGNLLPIFLGNSRERTFYQDNA</sequence>
<dbReference type="Gene3D" id="3.90.79.10">
    <property type="entry name" value="Nucleoside Triphosphate Pyrophosphohydrolase"/>
    <property type="match status" value="1"/>
</dbReference>
<comment type="similarity">
    <text evidence="1 3">Belongs to the Nudix hydrolase family.</text>
</comment>
<evidence type="ECO:0000256" key="3">
    <source>
        <dbReference type="RuleBase" id="RU003476"/>
    </source>
</evidence>
<organism evidence="5 6">
    <name type="scientific">Enterococcus asini</name>
    <dbReference type="NCBI Taxonomy" id="57732"/>
    <lineage>
        <taxon>Bacteria</taxon>
        <taxon>Bacillati</taxon>
        <taxon>Bacillota</taxon>
        <taxon>Bacilli</taxon>
        <taxon>Lactobacillales</taxon>
        <taxon>Enterococcaceae</taxon>
        <taxon>Enterococcus</taxon>
    </lineage>
</organism>
<dbReference type="PANTHER" id="PTHR43736">
    <property type="entry name" value="ADP-RIBOSE PYROPHOSPHATASE"/>
    <property type="match status" value="1"/>
</dbReference>
<dbReference type="GO" id="GO:0016787">
    <property type="term" value="F:hydrolase activity"/>
    <property type="evidence" value="ECO:0007669"/>
    <property type="project" value="UniProtKB-KW"/>
</dbReference>
<evidence type="ECO:0000256" key="2">
    <source>
        <dbReference type="ARBA" id="ARBA00022801"/>
    </source>
</evidence>
<dbReference type="PANTHER" id="PTHR43736:SF1">
    <property type="entry name" value="DIHYDRONEOPTERIN TRIPHOSPHATE DIPHOSPHATASE"/>
    <property type="match status" value="1"/>
</dbReference>
<feature type="domain" description="Nudix hydrolase" evidence="4">
    <location>
        <begin position="6"/>
        <end position="132"/>
    </location>
</feature>
<dbReference type="AlphaFoldDB" id="A0AAW8TTD8"/>
<gene>
    <name evidence="5" type="ORF">P7H43_03580</name>
</gene>
<dbReference type="InterPro" id="IPR020476">
    <property type="entry name" value="Nudix_hydrolase"/>
</dbReference>
<reference evidence="5" key="1">
    <citation type="submission" date="2023-03" db="EMBL/GenBank/DDBJ databases">
        <authorList>
            <person name="Shen W."/>
            <person name="Cai J."/>
        </authorList>
    </citation>
    <scope>NUCLEOTIDE SEQUENCE</scope>
    <source>
        <strain evidence="5">B226-2</strain>
    </source>
</reference>
<dbReference type="PROSITE" id="PS51462">
    <property type="entry name" value="NUDIX"/>
    <property type="match status" value="1"/>
</dbReference>
<keyword evidence="2 3" id="KW-0378">Hydrolase</keyword>
<dbReference type="EMBL" id="JARQBJ010000002">
    <property type="protein sequence ID" value="MDT2809553.1"/>
    <property type="molecule type" value="Genomic_DNA"/>
</dbReference>
<evidence type="ECO:0000313" key="5">
    <source>
        <dbReference type="EMBL" id="MDT2809553.1"/>
    </source>
</evidence>
<name>A0AAW8TTD8_9ENTE</name>
<evidence type="ECO:0000313" key="6">
    <source>
        <dbReference type="Proteomes" id="UP001256711"/>
    </source>
</evidence>